<dbReference type="InterPro" id="IPR002563">
    <property type="entry name" value="Flavin_Rdtase-like_dom"/>
</dbReference>
<gene>
    <name evidence="6" type="ORF">LG368_05515</name>
</gene>
<keyword evidence="2" id="KW-0285">Flavoprotein</keyword>
<dbReference type="AlphaFoldDB" id="A0A9X1IM57"/>
<feature type="domain" description="Flavin reductase like" evidence="5">
    <location>
        <begin position="19"/>
        <end position="163"/>
    </location>
</feature>
<evidence type="ECO:0000256" key="1">
    <source>
        <dbReference type="ARBA" id="ARBA00001917"/>
    </source>
</evidence>
<dbReference type="RefSeq" id="WP_226753739.1">
    <property type="nucleotide sequence ID" value="NZ_JAJATW010000006.1"/>
</dbReference>
<evidence type="ECO:0000256" key="3">
    <source>
        <dbReference type="ARBA" id="ARBA00022643"/>
    </source>
</evidence>
<dbReference type="InterPro" id="IPR012349">
    <property type="entry name" value="Split_barrel_FMN-bd"/>
</dbReference>
<dbReference type="SMART" id="SM00903">
    <property type="entry name" value="Flavin_Reduct"/>
    <property type="match status" value="1"/>
</dbReference>
<dbReference type="GO" id="GO:0016646">
    <property type="term" value="F:oxidoreductase activity, acting on the CH-NH group of donors, NAD or NADP as acceptor"/>
    <property type="evidence" value="ECO:0007669"/>
    <property type="project" value="UniProtKB-ARBA"/>
</dbReference>
<evidence type="ECO:0000259" key="5">
    <source>
        <dbReference type="SMART" id="SM00903"/>
    </source>
</evidence>
<dbReference type="EMBL" id="JAJATW010000006">
    <property type="protein sequence ID" value="MCB5161359.1"/>
    <property type="molecule type" value="Genomic_DNA"/>
</dbReference>
<protein>
    <submittedName>
        <fullName evidence="6">Flavin reductase family protein</fullName>
    </submittedName>
</protein>
<comment type="similarity">
    <text evidence="4">Belongs to the flavoredoxin family.</text>
</comment>
<dbReference type="PANTHER" id="PTHR33798:SF5">
    <property type="entry name" value="FLAVIN REDUCTASE LIKE DOMAIN-CONTAINING PROTEIN"/>
    <property type="match status" value="1"/>
</dbReference>
<sequence>MRFHFAQLSGNQRYHLITQTVTPRPIAWILTKNENDSFNLAPFSYFTPICPEPALLAVSIGNKAPNIPKDTKRNLLREKECVIHIASEPLMQALNESAANEEYNHSELPRTGLSLSDFVASLPRISDAHVALHCRLFDVHNLAEAAFDVLYLEVLDLYVSDHLITQEDDRTNIDSQQLSPISRLGGNDYALLGKTVTIQRPS</sequence>
<evidence type="ECO:0000313" key="7">
    <source>
        <dbReference type="Proteomes" id="UP001139095"/>
    </source>
</evidence>
<comment type="cofactor">
    <cofactor evidence="1">
        <name>FMN</name>
        <dbReference type="ChEBI" id="CHEBI:58210"/>
    </cofactor>
</comment>
<evidence type="ECO:0000256" key="4">
    <source>
        <dbReference type="ARBA" id="ARBA00038054"/>
    </source>
</evidence>
<comment type="caution">
    <text evidence="6">The sequence shown here is derived from an EMBL/GenBank/DDBJ whole genome shotgun (WGS) entry which is preliminary data.</text>
</comment>
<organism evidence="6 7">
    <name type="scientific">Marinomonas algarum</name>
    <dbReference type="NCBI Taxonomy" id="2883105"/>
    <lineage>
        <taxon>Bacteria</taxon>
        <taxon>Pseudomonadati</taxon>
        <taxon>Pseudomonadota</taxon>
        <taxon>Gammaproteobacteria</taxon>
        <taxon>Oceanospirillales</taxon>
        <taxon>Oceanospirillaceae</taxon>
        <taxon>Marinomonas</taxon>
    </lineage>
</organism>
<evidence type="ECO:0000313" key="6">
    <source>
        <dbReference type="EMBL" id="MCB5161359.1"/>
    </source>
</evidence>
<name>A0A9X1IM57_9GAMM</name>
<dbReference type="Proteomes" id="UP001139095">
    <property type="component" value="Unassembled WGS sequence"/>
</dbReference>
<dbReference type="SUPFAM" id="SSF50475">
    <property type="entry name" value="FMN-binding split barrel"/>
    <property type="match status" value="1"/>
</dbReference>
<accession>A0A9X1IM57</accession>
<dbReference type="Gene3D" id="2.30.110.10">
    <property type="entry name" value="Electron Transport, Fmn-binding Protein, Chain A"/>
    <property type="match status" value="1"/>
</dbReference>
<reference evidence="6" key="1">
    <citation type="submission" date="2021-10" db="EMBL/GenBank/DDBJ databases">
        <title>Marinomonas pontica sp. nov., isolated from the Black Sea.</title>
        <authorList>
            <person name="Zhao L.-H."/>
            <person name="Xue J.-H."/>
        </authorList>
    </citation>
    <scope>NUCLEOTIDE SEQUENCE</scope>
    <source>
        <strain evidence="6">E8</strain>
    </source>
</reference>
<proteinExistence type="inferred from homology"/>
<keyword evidence="7" id="KW-1185">Reference proteome</keyword>
<keyword evidence="3" id="KW-0288">FMN</keyword>
<evidence type="ECO:0000256" key="2">
    <source>
        <dbReference type="ARBA" id="ARBA00022630"/>
    </source>
</evidence>
<dbReference type="PANTHER" id="PTHR33798">
    <property type="entry name" value="FLAVOPROTEIN OXYGENASE"/>
    <property type="match status" value="1"/>
</dbReference>
<dbReference type="GO" id="GO:0010181">
    <property type="term" value="F:FMN binding"/>
    <property type="evidence" value="ECO:0007669"/>
    <property type="project" value="InterPro"/>
</dbReference>
<dbReference type="Pfam" id="PF01613">
    <property type="entry name" value="Flavin_Reduct"/>
    <property type="match status" value="1"/>
</dbReference>